<dbReference type="GO" id="GO:0034599">
    <property type="term" value="P:cellular response to oxidative stress"/>
    <property type="evidence" value="ECO:0007669"/>
    <property type="project" value="InterPro"/>
</dbReference>
<evidence type="ECO:0000313" key="11">
    <source>
        <dbReference type="EMBL" id="OJJ32704.1"/>
    </source>
</evidence>
<reference evidence="12" key="1">
    <citation type="journal article" date="2017" name="Genome Biol.">
        <title>Comparative genomics reveals high biological diversity and specific adaptations in the industrially and medically important fungal genus Aspergillus.</title>
        <authorList>
            <person name="de Vries R.P."/>
            <person name="Riley R."/>
            <person name="Wiebenga A."/>
            <person name="Aguilar-Osorio G."/>
            <person name="Amillis S."/>
            <person name="Uchima C.A."/>
            <person name="Anderluh G."/>
            <person name="Asadollahi M."/>
            <person name="Askin M."/>
            <person name="Barry K."/>
            <person name="Battaglia E."/>
            <person name="Bayram O."/>
            <person name="Benocci T."/>
            <person name="Braus-Stromeyer S.A."/>
            <person name="Caldana C."/>
            <person name="Canovas D."/>
            <person name="Cerqueira G.C."/>
            <person name="Chen F."/>
            <person name="Chen W."/>
            <person name="Choi C."/>
            <person name="Clum A."/>
            <person name="Dos Santos R.A."/>
            <person name="Damasio A.R."/>
            <person name="Diallinas G."/>
            <person name="Emri T."/>
            <person name="Fekete E."/>
            <person name="Flipphi M."/>
            <person name="Freyberg S."/>
            <person name="Gallo A."/>
            <person name="Gournas C."/>
            <person name="Habgood R."/>
            <person name="Hainaut M."/>
            <person name="Harispe M.L."/>
            <person name="Henrissat B."/>
            <person name="Hilden K.S."/>
            <person name="Hope R."/>
            <person name="Hossain A."/>
            <person name="Karabika E."/>
            <person name="Karaffa L."/>
            <person name="Karanyi Z."/>
            <person name="Krasevec N."/>
            <person name="Kuo A."/>
            <person name="Kusch H."/>
            <person name="LaButti K."/>
            <person name="Lagendijk E.L."/>
            <person name="Lapidus A."/>
            <person name="Levasseur A."/>
            <person name="Lindquist E."/>
            <person name="Lipzen A."/>
            <person name="Logrieco A.F."/>
            <person name="MacCabe A."/>
            <person name="Maekelae M.R."/>
            <person name="Malavazi I."/>
            <person name="Melin P."/>
            <person name="Meyer V."/>
            <person name="Mielnichuk N."/>
            <person name="Miskei M."/>
            <person name="Molnar A.P."/>
            <person name="Mule G."/>
            <person name="Ngan C.Y."/>
            <person name="Orejas M."/>
            <person name="Orosz E."/>
            <person name="Ouedraogo J.P."/>
            <person name="Overkamp K.M."/>
            <person name="Park H.-S."/>
            <person name="Perrone G."/>
            <person name="Piumi F."/>
            <person name="Punt P.J."/>
            <person name="Ram A.F."/>
            <person name="Ramon A."/>
            <person name="Rauscher S."/>
            <person name="Record E."/>
            <person name="Riano-Pachon D.M."/>
            <person name="Robert V."/>
            <person name="Roehrig J."/>
            <person name="Ruller R."/>
            <person name="Salamov A."/>
            <person name="Salih N.S."/>
            <person name="Samson R.A."/>
            <person name="Sandor E."/>
            <person name="Sanguinetti M."/>
            <person name="Schuetze T."/>
            <person name="Sepcic K."/>
            <person name="Shelest E."/>
            <person name="Sherlock G."/>
            <person name="Sophianopoulou V."/>
            <person name="Squina F.M."/>
            <person name="Sun H."/>
            <person name="Susca A."/>
            <person name="Todd R.B."/>
            <person name="Tsang A."/>
            <person name="Unkles S.E."/>
            <person name="van de Wiele N."/>
            <person name="van Rossen-Uffink D."/>
            <person name="Oliveira J.V."/>
            <person name="Vesth T.C."/>
            <person name="Visser J."/>
            <person name="Yu J.-H."/>
            <person name="Zhou M."/>
            <person name="Andersen M.R."/>
            <person name="Archer D.B."/>
            <person name="Baker S.E."/>
            <person name="Benoit I."/>
            <person name="Brakhage A.A."/>
            <person name="Braus G.H."/>
            <person name="Fischer R."/>
            <person name="Frisvad J.C."/>
            <person name="Goldman G.H."/>
            <person name="Houbraken J."/>
            <person name="Oakley B."/>
            <person name="Pocsi I."/>
            <person name="Scazzocchio C."/>
            <person name="Seiboth B."/>
            <person name="vanKuyk P.A."/>
            <person name="Wortman J."/>
            <person name="Dyer P.S."/>
            <person name="Grigoriev I.V."/>
        </authorList>
    </citation>
    <scope>NUCLEOTIDE SEQUENCE [LARGE SCALE GENOMIC DNA]</scope>
    <source>
        <strain evidence="12">DTO 134E9</strain>
    </source>
</reference>
<evidence type="ECO:0000256" key="4">
    <source>
        <dbReference type="ARBA" id="ARBA00023002"/>
    </source>
</evidence>
<dbReference type="Pfam" id="PF08534">
    <property type="entry name" value="Redoxin"/>
    <property type="match status" value="1"/>
</dbReference>
<dbReference type="GO" id="GO:0042744">
    <property type="term" value="P:hydrogen peroxide catabolic process"/>
    <property type="evidence" value="ECO:0007669"/>
    <property type="project" value="TreeGrafter"/>
</dbReference>
<name>A0A1L9RCR6_ASPWE</name>
<dbReference type="GO" id="GO:0005739">
    <property type="term" value="C:mitochondrion"/>
    <property type="evidence" value="ECO:0007669"/>
    <property type="project" value="TreeGrafter"/>
</dbReference>
<keyword evidence="4 9" id="KW-0560">Oxidoreductase</keyword>
<feature type="active site" description="Cysteine sulfenic acid (-SOH) intermediate" evidence="8">
    <location>
        <position position="61"/>
    </location>
</feature>
<keyword evidence="2 9" id="KW-0575">Peroxidase</keyword>
<evidence type="ECO:0000256" key="8">
    <source>
        <dbReference type="PIRSR" id="PIRSR637944-1"/>
    </source>
</evidence>
<dbReference type="PANTHER" id="PTHR10430">
    <property type="entry name" value="PEROXIREDOXIN"/>
    <property type="match status" value="1"/>
</dbReference>
<dbReference type="InterPro" id="IPR013766">
    <property type="entry name" value="Thioredoxin_domain"/>
</dbReference>
<dbReference type="STRING" id="1073089.A0A1L9RCR6"/>
<keyword evidence="12" id="KW-1185">Reference proteome</keyword>
<gene>
    <name evidence="11" type="ORF">ASPWEDRAFT_174151</name>
</gene>
<dbReference type="GeneID" id="63747029"/>
<dbReference type="GO" id="GO:0045454">
    <property type="term" value="P:cell redox homeostasis"/>
    <property type="evidence" value="ECO:0007669"/>
    <property type="project" value="TreeGrafter"/>
</dbReference>
<comment type="function">
    <text evidence="9">Thiol-specific peroxidase that catalyzes the reduction of hydrogen peroxide and organic hydroperoxides to water and alcohols, respectively. Plays a role in cell protection against oxidative stress by detoxifying peroxides.</text>
</comment>
<dbReference type="GO" id="GO:0008379">
    <property type="term" value="F:thioredoxin peroxidase activity"/>
    <property type="evidence" value="ECO:0007669"/>
    <property type="project" value="InterPro"/>
</dbReference>
<evidence type="ECO:0000256" key="9">
    <source>
        <dbReference type="RuleBase" id="RU366011"/>
    </source>
</evidence>
<organism evidence="11 12">
    <name type="scientific">Aspergillus wentii DTO 134E9</name>
    <dbReference type="NCBI Taxonomy" id="1073089"/>
    <lineage>
        <taxon>Eukaryota</taxon>
        <taxon>Fungi</taxon>
        <taxon>Dikarya</taxon>
        <taxon>Ascomycota</taxon>
        <taxon>Pezizomycotina</taxon>
        <taxon>Eurotiomycetes</taxon>
        <taxon>Eurotiomycetidae</taxon>
        <taxon>Eurotiales</taxon>
        <taxon>Aspergillaceae</taxon>
        <taxon>Aspergillus</taxon>
        <taxon>Aspergillus subgen. Cremei</taxon>
    </lineage>
</organism>
<keyword evidence="3 9" id="KW-0049">Antioxidant</keyword>
<dbReference type="InterPro" id="IPR036249">
    <property type="entry name" value="Thioredoxin-like_sf"/>
</dbReference>
<evidence type="ECO:0000256" key="7">
    <source>
        <dbReference type="ARBA" id="ARBA00079296"/>
    </source>
</evidence>
<dbReference type="Proteomes" id="UP000184383">
    <property type="component" value="Unassembled WGS sequence"/>
</dbReference>
<evidence type="ECO:0000313" key="12">
    <source>
        <dbReference type="Proteomes" id="UP000184383"/>
    </source>
</evidence>
<dbReference type="EMBL" id="KV878214">
    <property type="protein sequence ID" value="OJJ32704.1"/>
    <property type="molecule type" value="Genomic_DNA"/>
</dbReference>
<dbReference type="FunFam" id="3.40.30.10:FF:000020">
    <property type="entry name" value="Peroxiredoxin"/>
    <property type="match status" value="1"/>
</dbReference>
<dbReference type="RefSeq" id="XP_040686381.1">
    <property type="nucleotide sequence ID" value="XM_040831181.1"/>
</dbReference>
<evidence type="ECO:0000256" key="5">
    <source>
        <dbReference type="ARBA" id="ARBA00023284"/>
    </source>
</evidence>
<evidence type="ECO:0000256" key="3">
    <source>
        <dbReference type="ARBA" id="ARBA00022862"/>
    </source>
</evidence>
<evidence type="ECO:0000256" key="1">
    <source>
        <dbReference type="ARBA" id="ARBA00010505"/>
    </source>
</evidence>
<sequence>MAPLKAGDKFPTDVKFQYVPWAEENENIQACGIPIPYDASKEWADKKVVLFSVPGAFTPTCSVNHLPSYIKNLPQLREKGVNIVAVTASNDPFVMSAWGKANRVKGDDILFLSDPDAKFSNSIGWANNGRTGRYAIVIDHGKVKYAEIETEKGAVKVSGADAILANL</sequence>
<comment type="similarity">
    <text evidence="1 9">Belongs to the peroxiredoxin family. Prx5 subfamily.</text>
</comment>
<dbReference type="CDD" id="cd03013">
    <property type="entry name" value="PRX5_like"/>
    <property type="match status" value="1"/>
</dbReference>
<evidence type="ECO:0000256" key="2">
    <source>
        <dbReference type="ARBA" id="ARBA00022559"/>
    </source>
</evidence>
<dbReference type="GO" id="GO:0005777">
    <property type="term" value="C:peroxisome"/>
    <property type="evidence" value="ECO:0007669"/>
    <property type="project" value="TreeGrafter"/>
</dbReference>
<feature type="domain" description="Thioredoxin" evidence="10">
    <location>
        <begin position="4"/>
        <end position="167"/>
    </location>
</feature>
<dbReference type="VEuPathDB" id="FungiDB:ASPWEDRAFT_174151"/>
<dbReference type="AlphaFoldDB" id="A0A1L9RCR6"/>
<keyword evidence="5 9" id="KW-0676">Redox-active center</keyword>
<dbReference type="PANTHER" id="PTHR10430:SF16">
    <property type="entry name" value="PEROXIREDOXIN-5, MITOCHONDRIAL"/>
    <property type="match status" value="1"/>
</dbReference>
<dbReference type="PROSITE" id="PS51352">
    <property type="entry name" value="THIOREDOXIN_2"/>
    <property type="match status" value="1"/>
</dbReference>
<dbReference type="Gene3D" id="3.40.30.10">
    <property type="entry name" value="Glutaredoxin"/>
    <property type="match status" value="1"/>
</dbReference>
<evidence type="ECO:0000259" key="10">
    <source>
        <dbReference type="PROSITE" id="PS51352"/>
    </source>
</evidence>
<accession>A0A1L9RCR6</accession>
<dbReference type="InterPro" id="IPR037944">
    <property type="entry name" value="PRX5-like"/>
</dbReference>
<dbReference type="OrthoDB" id="195498at2759"/>
<dbReference type="SUPFAM" id="SSF52833">
    <property type="entry name" value="Thioredoxin-like"/>
    <property type="match status" value="1"/>
</dbReference>
<dbReference type="InterPro" id="IPR013740">
    <property type="entry name" value="Redoxin"/>
</dbReference>
<evidence type="ECO:0000256" key="6">
    <source>
        <dbReference type="ARBA" id="ARBA00032824"/>
    </source>
</evidence>
<proteinExistence type="inferred from homology"/>
<protein>
    <recommendedName>
        <fullName evidence="6">Thioredoxin peroxidase</fullName>
    </recommendedName>
    <alternativeName>
        <fullName evidence="7">Thioredoxin-dependent peroxiredoxin</fullName>
    </alternativeName>
</protein>